<keyword evidence="7" id="KW-1185">Reference proteome</keyword>
<gene>
    <name evidence="5" type="ORF">KIPB_005117</name>
    <name evidence="6" type="ORF">KIPB_006231</name>
</gene>
<dbReference type="InterPro" id="IPR027417">
    <property type="entry name" value="P-loop_NTPase"/>
</dbReference>
<evidence type="ECO:0000256" key="1">
    <source>
        <dbReference type="ARBA" id="ARBA00022741"/>
    </source>
</evidence>
<evidence type="ECO:0008006" key="8">
    <source>
        <dbReference type="Google" id="ProtNLM"/>
    </source>
</evidence>
<dbReference type="GO" id="GO:0004386">
    <property type="term" value="F:helicase activity"/>
    <property type="evidence" value="ECO:0007669"/>
    <property type="project" value="UniProtKB-KW"/>
</dbReference>
<proteinExistence type="predicted"/>
<keyword evidence="2" id="KW-0378">Hydrolase</keyword>
<keyword evidence="3" id="KW-0347">Helicase</keyword>
<name>A0A9K3GJP0_9EUKA</name>
<reference evidence="6 7" key="2">
    <citation type="journal article" date="2018" name="PLoS ONE">
        <title>The draft genome of Kipferlia bialata reveals reductive genome evolution in fornicate parasites.</title>
        <authorList>
            <person name="Tanifuji G."/>
            <person name="Takabayashi S."/>
            <person name="Kume K."/>
            <person name="Takagi M."/>
            <person name="Nakayama T."/>
            <person name="Kamikawa R."/>
            <person name="Inagaki Y."/>
            <person name="Hashimoto T."/>
        </authorList>
    </citation>
    <scope>NUCLEOTIDE SEQUENCE [LARGE SCALE GENOMIC DNA]</scope>
    <source>
        <strain evidence="6">NY0173</strain>
    </source>
</reference>
<accession>A0A9K3GJP0</accession>
<dbReference type="InterPro" id="IPR013986">
    <property type="entry name" value="DExx_box_DNA_helicase_dom_sf"/>
</dbReference>
<dbReference type="Gene3D" id="1.10.10.160">
    <property type="match status" value="1"/>
</dbReference>
<dbReference type="EMBL" id="BDIP01001576">
    <property type="protein sequence ID" value="GIQ84686.1"/>
    <property type="molecule type" value="Genomic_DNA"/>
</dbReference>
<sequence length="1340" mass="148150">MKLAESVTEAVPSVSSVSDILTLEKRVGDYDNPMRVPPQLILHALRNPTAGRPTGSIAKLFSVVMTPMVRRTLSTLCGGNADERLSLMGSIVSTATRKGGTVIQGNLRGSGVDLKTIPLKGSLVALYVSLPCVRPLLGCLEEYESGESLEEISDKREARRTDIALVLQIGPSASVATIAKGLISSTPWLNLFGYRIGNNRTADRDTSRYKYKGHIVFSTGYVTYNKPYEDYYDWYSEPEMYRDEPGPVSKLADEGRHFVLHTTISEEAIQRSCDTLHLESLTEAEMEFVSAKGSALAIGRAGCGKTAALIARMLADSAEVGARTLFISLSPNLVGEVHRVCTAATQSETGTPSADEDEGLTSHLLALPNQIHSLTDDQFPLFTTLNKLLLMLDGSCQEPFFPNAHGTNPSPSDMGTDGHSLSWDALSFFPATRCAISHTTAPKMMVTWHKVGFEGFKEVYPQLVNNVKQSWKARRRWTKGDDSRARRIPPAEVCWHEIVTHVTGSFSVTSGGESTAHSSLSKDDQSDVMEIYRAWENYKKQFHLYDRSDWVRHIVAQYASHNGSFTSMPVDRIYFDEVQDVPQCIIGILFKLCPAAASCYFMVGDTAQAVTRGVGFRFCDLRESFYHMLLNNRLINKSTTIPPLIHFRDNFRATRNLVRISAVVAATLQQAFPDVVDRLATERPRRKEHGDVPSLCVCSSDTGTDSLLSLVGLGGTQESTSGYVEFGSHQVILYREEGDLTESTRLADLGKLGLSMSVSESKGLEFDEVILVNYFSKSRVGWDVWATLSSGKAHKAGAAGALSHAERMALCHELKVFYVAISRARDRLILVEEDESVVSNNSLVMKLVERGFVEERPLSVVVSSSTTTTDTTPMGTHEDGSFFLCKARDWVTLADSLLDKACYSATLRSAQLALSTLEGWEESGAEEIREKAEVLQALAQAYQLAESASERIKSESGKHDAFVSAAAMFMEVAERERARREGADAGVSISKRERGACELAGRCLASAGIYAEAGAMYERAACVAPGETPSSAASRLLSLSVSSYTLAKDYLGCSRTSFLRQRHIDTVEYAARGMRTVIAYHGVAGRDDTQAGRELEHLLVQVDAVLSQGPLPTESSLDGKGLKPEYLSAVTAAYLCMYRYCIGTDEEKSLVYVDSSAAVATVCAELLFLPRFGAVAAAKCLPQNECNILSLFLPIPPSMDADASAARHSNREDAAAETEFGWVLDQVANNYRRQYYVQSKKFIGKDIEPHRKQIEINREGERAVLSAIWKGYSVEKTEVLVKEIRSAYEECYERLGRSHQHQQMERQKERESIFLEIKKQKKEQYLERRRLELRNKKRKR</sequence>
<keyword evidence="1" id="KW-0547">Nucleotide-binding</keyword>
<dbReference type="Gene3D" id="3.40.50.300">
    <property type="entry name" value="P-loop containing nucleotide triphosphate hydrolases"/>
    <property type="match status" value="2"/>
</dbReference>
<reference evidence="6" key="1">
    <citation type="submission" date="2016-10" db="EMBL/GenBank/DDBJ databases">
        <authorList>
            <person name="Tanifuji G."/>
            <person name="Kume K."/>
            <person name="Nakayama T."/>
            <person name="Takabayashi S."/>
            <person name="Hashimoto T."/>
        </authorList>
    </citation>
    <scope>NUCLEOTIDE SEQUENCE</scope>
    <source>
        <strain evidence="6">NY0173</strain>
    </source>
</reference>
<dbReference type="GO" id="GO:0005524">
    <property type="term" value="F:ATP binding"/>
    <property type="evidence" value="ECO:0007669"/>
    <property type="project" value="UniProtKB-KW"/>
</dbReference>
<dbReference type="InterPro" id="IPR039904">
    <property type="entry name" value="TRANK1"/>
</dbReference>
<evidence type="ECO:0000256" key="4">
    <source>
        <dbReference type="ARBA" id="ARBA00022840"/>
    </source>
</evidence>
<evidence type="ECO:0000313" key="5">
    <source>
        <dbReference type="EMBL" id="GIQ83748.1"/>
    </source>
</evidence>
<dbReference type="Proteomes" id="UP000265618">
    <property type="component" value="Unassembled WGS sequence"/>
</dbReference>
<evidence type="ECO:0000313" key="6">
    <source>
        <dbReference type="EMBL" id="GIQ84686.1"/>
    </source>
</evidence>
<dbReference type="OrthoDB" id="3156807at2759"/>
<dbReference type="SUPFAM" id="SSF52540">
    <property type="entry name" value="P-loop containing nucleoside triphosphate hydrolases"/>
    <property type="match status" value="1"/>
</dbReference>
<dbReference type="EMBL" id="BDIP01001163">
    <property type="protein sequence ID" value="GIQ83748.1"/>
    <property type="molecule type" value="Genomic_DNA"/>
</dbReference>
<evidence type="ECO:0000256" key="2">
    <source>
        <dbReference type="ARBA" id="ARBA00022801"/>
    </source>
</evidence>
<keyword evidence="4" id="KW-0067">ATP-binding</keyword>
<dbReference type="GO" id="GO:0016787">
    <property type="term" value="F:hydrolase activity"/>
    <property type="evidence" value="ECO:0007669"/>
    <property type="project" value="UniProtKB-KW"/>
</dbReference>
<comment type="caution">
    <text evidence="6">The sequence shown here is derived from an EMBL/GenBank/DDBJ whole genome shotgun (WGS) entry which is preliminary data.</text>
</comment>
<dbReference type="PANTHER" id="PTHR21529">
    <property type="entry name" value="MAMMARY TURMOR VIRUS RECEPTOR HOMOLOG 1, 2 MTVR1, 2"/>
    <property type="match status" value="1"/>
</dbReference>
<evidence type="ECO:0000256" key="3">
    <source>
        <dbReference type="ARBA" id="ARBA00022806"/>
    </source>
</evidence>
<protein>
    <recommendedName>
        <fullName evidence="8">UvrD-like helicase ATP-binding domain-containing protein</fullName>
    </recommendedName>
</protein>
<organism evidence="6 7">
    <name type="scientific">Kipferlia bialata</name>
    <dbReference type="NCBI Taxonomy" id="797122"/>
    <lineage>
        <taxon>Eukaryota</taxon>
        <taxon>Metamonada</taxon>
        <taxon>Carpediemonas-like organisms</taxon>
        <taxon>Kipferlia</taxon>
    </lineage>
</organism>
<dbReference type="PANTHER" id="PTHR21529:SF4">
    <property type="entry name" value="TPR AND ANKYRIN REPEAT-CONTAINING PROTEIN 1"/>
    <property type="match status" value="1"/>
</dbReference>
<evidence type="ECO:0000313" key="7">
    <source>
        <dbReference type="Proteomes" id="UP000265618"/>
    </source>
</evidence>